<proteinExistence type="predicted"/>
<dbReference type="InterPro" id="IPR028002">
    <property type="entry name" value="Myb_DNA-bind_5"/>
</dbReference>
<evidence type="ECO:0000313" key="3">
    <source>
        <dbReference type="Proteomes" id="UP000762676"/>
    </source>
</evidence>
<reference evidence="2 3" key="1">
    <citation type="journal article" date="2021" name="Elife">
        <title>Chloroplast acquisition without the gene transfer in kleptoplastic sea slugs, Plakobranchus ocellatus.</title>
        <authorList>
            <person name="Maeda T."/>
            <person name="Takahashi S."/>
            <person name="Yoshida T."/>
            <person name="Shimamura S."/>
            <person name="Takaki Y."/>
            <person name="Nagai Y."/>
            <person name="Toyoda A."/>
            <person name="Suzuki Y."/>
            <person name="Arimoto A."/>
            <person name="Ishii H."/>
            <person name="Satoh N."/>
            <person name="Nishiyama T."/>
            <person name="Hasebe M."/>
            <person name="Maruyama T."/>
            <person name="Minagawa J."/>
            <person name="Obokata J."/>
            <person name="Shigenobu S."/>
        </authorList>
    </citation>
    <scope>NUCLEOTIDE SEQUENCE [LARGE SCALE GENOMIC DNA]</scope>
</reference>
<name>A0AAV4EQC7_9GAST</name>
<feature type="domain" description="Myb/SANT-like DNA-binding" evidence="1">
    <location>
        <begin position="8"/>
        <end position="50"/>
    </location>
</feature>
<evidence type="ECO:0000313" key="2">
    <source>
        <dbReference type="EMBL" id="GFR62711.1"/>
    </source>
</evidence>
<protein>
    <recommendedName>
        <fullName evidence="1">Myb/SANT-like DNA-binding domain-containing protein</fullName>
    </recommendedName>
</protein>
<dbReference type="Pfam" id="PF13873">
    <property type="entry name" value="Myb_DNA-bind_5"/>
    <property type="match status" value="1"/>
</dbReference>
<evidence type="ECO:0000259" key="1">
    <source>
        <dbReference type="Pfam" id="PF13873"/>
    </source>
</evidence>
<accession>A0AAV4EQC7</accession>
<dbReference type="EMBL" id="BMAT01003806">
    <property type="protein sequence ID" value="GFR62711.1"/>
    <property type="molecule type" value="Genomic_DNA"/>
</dbReference>
<dbReference type="Proteomes" id="UP000762676">
    <property type="component" value="Unassembled WGS sequence"/>
</dbReference>
<comment type="caution">
    <text evidence="2">The sequence shown here is derived from an EMBL/GenBank/DDBJ whole genome shotgun (WGS) entry which is preliminary data.</text>
</comment>
<keyword evidence="3" id="KW-1185">Reference proteome</keyword>
<dbReference type="AlphaFoldDB" id="A0AAV4EQC7"/>
<gene>
    <name evidence="2" type="ORF">ElyMa_001878100</name>
</gene>
<organism evidence="2 3">
    <name type="scientific">Elysia marginata</name>
    <dbReference type="NCBI Taxonomy" id="1093978"/>
    <lineage>
        <taxon>Eukaryota</taxon>
        <taxon>Metazoa</taxon>
        <taxon>Spiralia</taxon>
        <taxon>Lophotrochozoa</taxon>
        <taxon>Mollusca</taxon>
        <taxon>Gastropoda</taxon>
        <taxon>Heterobranchia</taxon>
        <taxon>Euthyneura</taxon>
        <taxon>Panpulmonata</taxon>
        <taxon>Sacoglossa</taxon>
        <taxon>Placobranchoidea</taxon>
        <taxon>Plakobranchidae</taxon>
        <taxon>Elysia</taxon>
    </lineage>
</organism>
<sequence length="193" mass="21937">MGGPCPEVSNLQKKKLWVSFAKEINAMDPLFEPRTGDELRKKWNDLKCYAVRYTRAKNIGDGRPPLKPPPYYDEIMDIAFNKNGLVYSVPDIDEGPSFVYGTKADPPTVTILDSQVPESGPAPLEEEYVLAKRNRLARKKRHRTLDEDEEGAAWLEYLKARTEESKARTEESKARTAVLALKEELLRQQLGKS</sequence>